<evidence type="ECO:0000256" key="6">
    <source>
        <dbReference type="ARBA" id="ARBA00022837"/>
    </source>
</evidence>
<dbReference type="Gene3D" id="3.40.720.10">
    <property type="entry name" value="Alkaline Phosphatase, subunit A"/>
    <property type="match status" value="1"/>
</dbReference>
<sequence length="482" mass="54112">MSCFAASGPTKLRTPSRPRRFVHRGIVLGCLFYLLAGGANASAGDVSAGDVPDRPNIVLIVGDDQAWTDYGFMGHPHVRTPHLDRLAARSAVFPRGYVPSALCRPSLATLITGLYAHQHKITGNDPSLELADPNSAEYARWRERLISHIDRVPTLPKLLAERGYWSHQSGKWWEGSYRRGGFTHGMTRGFPERGGRHGDDGLTIGRQGLQPIMTFIDEAVGQRRPFFVWYAPLLPHSPHNPPERLLAKYRDKVDSIHVARYYAMCEWFDETCGALIDYVDQKGLTRNTLFVYLADNGWIQDPGSPNFALRSKQSPYEGGVRQPILLSWPGVIPPGWREEVVSSIDLAPTLLSAAGAQVPQNCPGINLLPIVRGQQRLERTTIYGETFAHDVADVDRPEASLLFRWAIEGRWKLLLTYDGAVGRHASVHPRTDQRPQLFDLHSDPHERNNVAAEHPELVERMAANIAAWWPVTERKTLTRWKE</sequence>
<evidence type="ECO:0000256" key="4">
    <source>
        <dbReference type="ARBA" id="ARBA00022729"/>
    </source>
</evidence>
<feature type="domain" description="Sulfatase N-terminal" evidence="7">
    <location>
        <begin position="55"/>
        <end position="356"/>
    </location>
</feature>
<dbReference type="Gene3D" id="3.30.1120.10">
    <property type="match status" value="1"/>
</dbReference>
<dbReference type="InterPro" id="IPR017850">
    <property type="entry name" value="Alkaline_phosphatase_core_sf"/>
</dbReference>
<keyword evidence="5" id="KW-0378">Hydrolase</keyword>
<dbReference type="AlphaFoldDB" id="A0A7C4LN35"/>
<dbReference type="Pfam" id="PF00884">
    <property type="entry name" value="Sulfatase"/>
    <property type="match status" value="1"/>
</dbReference>
<accession>A0A7C4LN35</accession>
<proteinExistence type="inferred from homology"/>
<keyword evidence="6" id="KW-0106">Calcium</keyword>
<protein>
    <submittedName>
        <fullName evidence="8">Sulfatase</fullName>
    </submittedName>
</protein>
<comment type="similarity">
    <text evidence="2">Belongs to the sulfatase family.</text>
</comment>
<organism evidence="8">
    <name type="scientific">Schlesneria paludicola</name>
    <dbReference type="NCBI Taxonomy" id="360056"/>
    <lineage>
        <taxon>Bacteria</taxon>
        <taxon>Pseudomonadati</taxon>
        <taxon>Planctomycetota</taxon>
        <taxon>Planctomycetia</taxon>
        <taxon>Planctomycetales</taxon>
        <taxon>Planctomycetaceae</taxon>
        <taxon>Schlesneria</taxon>
    </lineage>
</organism>
<dbReference type="InterPro" id="IPR000917">
    <property type="entry name" value="Sulfatase_N"/>
</dbReference>
<evidence type="ECO:0000259" key="7">
    <source>
        <dbReference type="Pfam" id="PF00884"/>
    </source>
</evidence>
<dbReference type="GO" id="GO:0004065">
    <property type="term" value="F:arylsulfatase activity"/>
    <property type="evidence" value="ECO:0007669"/>
    <property type="project" value="TreeGrafter"/>
</dbReference>
<comment type="caution">
    <text evidence="8">The sequence shown here is derived from an EMBL/GenBank/DDBJ whole genome shotgun (WGS) entry which is preliminary data.</text>
</comment>
<dbReference type="CDD" id="cd16027">
    <property type="entry name" value="SGSH"/>
    <property type="match status" value="1"/>
</dbReference>
<evidence type="ECO:0000313" key="8">
    <source>
        <dbReference type="EMBL" id="HGT41242.1"/>
    </source>
</evidence>
<dbReference type="PANTHER" id="PTHR42693:SF42">
    <property type="entry name" value="ARYLSULFATASE G"/>
    <property type="match status" value="1"/>
</dbReference>
<name>A0A7C4LN35_9PLAN</name>
<keyword evidence="3" id="KW-0479">Metal-binding</keyword>
<dbReference type="InterPro" id="IPR050738">
    <property type="entry name" value="Sulfatase"/>
</dbReference>
<gene>
    <name evidence="8" type="ORF">ENS64_18495</name>
</gene>
<reference evidence="8" key="1">
    <citation type="journal article" date="2020" name="mSystems">
        <title>Genome- and Community-Level Interaction Insights into Carbon Utilization and Element Cycling Functions of Hydrothermarchaeota in Hydrothermal Sediment.</title>
        <authorList>
            <person name="Zhou Z."/>
            <person name="Liu Y."/>
            <person name="Xu W."/>
            <person name="Pan J."/>
            <person name="Luo Z.H."/>
            <person name="Li M."/>
        </authorList>
    </citation>
    <scope>NUCLEOTIDE SEQUENCE [LARGE SCALE GENOMIC DNA]</scope>
    <source>
        <strain evidence="8">SpSt-508</strain>
    </source>
</reference>
<evidence type="ECO:0000256" key="3">
    <source>
        <dbReference type="ARBA" id="ARBA00022723"/>
    </source>
</evidence>
<comment type="cofactor">
    <cofactor evidence="1">
        <name>Ca(2+)</name>
        <dbReference type="ChEBI" id="CHEBI:29108"/>
    </cofactor>
</comment>
<dbReference type="PANTHER" id="PTHR42693">
    <property type="entry name" value="ARYLSULFATASE FAMILY MEMBER"/>
    <property type="match status" value="1"/>
</dbReference>
<dbReference type="GO" id="GO:0046872">
    <property type="term" value="F:metal ion binding"/>
    <property type="evidence" value="ECO:0007669"/>
    <property type="project" value="UniProtKB-KW"/>
</dbReference>
<evidence type="ECO:0000256" key="5">
    <source>
        <dbReference type="ARBA" id="ARBA00022801"/>
    </source>
</evidence>
<keyword evidence="4" id="KW-0732">Signal</keyword>
<dbReference type="SUPFAM" id="SSF53649">
    <property type="entry name" value="Alkaline phosphatase-like"/>
    <property type="match status" value="1"/>
</dbReference>
<evidence type="ECO:0000256" key="2">
    <source>
        <dbReference type="ARBA" id="ARBA00008779"/>
    </source>
</evidence>
<dbReference type="EMBL" id="DSVQ01000019">
    <property type="protein sequence ID" value="HGT41242.1"/>
    <property type="molecule type" value="Genomic_DNA"/>
</dbReference>
<evidence type="ECO:0000256" key="1">
    <source>
        <dbReference type="ARBA" id="ARBA00001913"/>
    </source>
</evidence>